<dbReference type="GO" id="GO:0019301">
    <property type="term" value="P:rhamnose catabolic process"/>
    <property type="evidence" value="ECO:0007669"/>
    <property type="project" value="TreeGrafter"/>
</dbReference>
<dbReference type="EMBL" id="CP033169">
    <property type="protein sequence ID" value="AYO29963.1"/>
    <property type="molecule type" value="Genomic_DNA"/>
</dbReference>
<reference evidence="5 6" key="1">
    <citation type="submission" date="2018-10" db="EMBL/GenBank/DDBJ databases">
        <authorList>
            <person name="Zhang X."/>
        </authorList>
    </citation>
    <scope>NUCLEOTIDE SEQUENCE [LARGE SCALE GENOMIC DNA]</scope>
    <source>
        <strain evidence="5 6">SK-G1</strain>
    </source>
</reference>
<keyword evidence="3 5" id="KW-0413">Isomerase</keyword>
<evidence type="ECO:0000313" key="6">
    <source>
        <dbReference type="Proteomes" id="UP000280960"/>
    </source>
</evidence>
<evidence type="ECO:0000256" key="3">
    <source>
        <dbReference type="ARBA" id="ARBA00023235"/>
    </source>
</evidence>
<evidence type="ECO:0000256" key="2">
    <source>
        <dbReference type="ARBA" id="ARBA00023211"/>
    </source>
</evidence>
<dbReference type="InterPro" id="IPR050337">
    <property type="entry name" value="L-rhamnose_isomerase"/>
</dbReference>
<dbReference type="PANTHER" id="PTHR30268:SF0">
    <property type="entry name" value="L-RHAMNOSE ISOMERASE"/>
    <property type="match status" value="1"/>
</dbReference>
<dbReference type="Pfam" id="PF01261">
    <property type="entry name" value="AP_endonuc_2"/>
    <property type="match status" value="1"/>
</dbReference>
<accession>A0A3G2R3B1</accession>
<dbReference type="PANTHER" id="PTHR30268">
    <property type="entry name" value="L-RHAMNOSE ISOMERASE"/>
    <property type="match status" value="1"/>
</dbReference>
<keyword evidence="2" id="KW-0464">Manganese</keyword>
<keyword evidence="6" id="KW-1185">Reference proteome</keyword>
<dbReference type="Proteomes" id="UP000280960">
    <property type="component" value="Chromosome"/>
</dbReference>
<keyword evidence="1" id="KW-0479">Metal-binding</keyword>
<evidence type="ECO:0000259" key="4">
    <source>
        <dbReference type="Pfam" id="PF01261"/>
    </source>
</evidence>
<sequence>MQREIKNSVGIWAFGANATRFVPGGYHVDARDESMEAKTERAVKGLEDYVDGYEYHYPNEINEKNVDSITNILKSAGKDIYCIALGHHVNERYALGSFINPDPTLRQEAIDVAKAGIDLASSLGANFIIWPGGEGYNYPFQTNYEDMWNNFINAIATLTEHANKKNVTIFLEHKNSEPAMKIAMRNIGMALFVINKVKEKGIDTTNLKVNMDWQHLIMNGENLAEYARLLFIEGKMGHHHANSGWGLFDDDNMVGALCFMQTLELAKELQLIGYGKNGERIGYDLFPYTEDQVEAVKQSVLNWEFIWELAKKIDSEELAKAKSKKDAVKACREVFKAMGARGM</sequence>
<gene>
    <name evidence="5" type="ORF">D2962_04515</name>
</gene>
<evidence type="ECO:0000313" key="5">
    <source>
        <dbReference type="EMBL" id="AYO29963.1"/>
    </source>
</evidence>
<dbReference type="RefSeq" id="WP_122014260.1">
    <property type="nucleotide sequence ID" value="NZ_CP033169.1"/>
</dbReference>
<dbReference type="GO" id="GO:0046872">
    <property type="term" value="F:metal ion binding"/>
    <property type="evidence" value="ECO:0007669"/>
    <property type="project" value="UniProtKB-KW"/>
</dbReference>
<dbReference type="InterPro" id="IPR036237">
    <property type="entry name" value="Xyl_isomerase-like_sf"/>
</dbReference>
<evidence type="ECO:0000256" key="1">
    <source>
        <dbReference type="ARBA" id="ARBA00022723"/>
    </source>
</evidence>
<dbReference type="AlphaFoldDB" id="A0A3G2R3B1"/>
<protein>
    <submittedName>
        <fullName evidence="5">Xylose isomerase</fullName>
    </submittedName>
</protein>
<proteinExistence type="predicted"/>
<dbReference type="InterPro" id="IPR013022">
    <property type="entry name" value="Xyl_isomerase-like_TIM-brl"/>
</dbReference>
<name>A0A3G2R3B1_9FIRM</name>
<dbReference type="Gene3D" id="3.20.20.150">
    <property type="entry name" value="Divalent-metal-dependent TIM barrel enzymes"/>
    <property type="match status" value="1"/>
</dbReference>
<dbReference type="GO" id="GO:0019324">
    <property type="term" value="P:L-lyxose metabolic process"/>
    <property type="evidence" value="ECO:0007669"/>
    <property type="project" value="TreeGrafter"/>
</dbReference>
<dbReference type="GO" id="GO:0008740">
    <property type="term" value="F:L-rhamnose isomerase activity"/>
    <property type="evidence" value="ECO:0007669"/>
    <property type="project" value="TreeGrafter"/>
</dbReference>
<dbReference type="KEGG" id="bacg:D2962_04515"/>
<organism evidence="5 6">
    <name type="scientific">Biomaibacter acetigenes</name>
    <dbReference type="NCBI Taxonomy" id="2316383"/>
    <lineage>
        <taxon>Bacteria</taxon>
        <taxon>Bacillati</taxon>
        <taxon>Bacillota</taxon>
        <taxon>Clostridia</taxon>
        <taxon>Thermosediminibacterales</taxon>
        <taxon>Tepidanaerobacteraceae</taxon>
        <taxon>Biomaibacter</taxon>
    </lineage>
</organism>
<dbReference type="SUPFAM" id="SSF51658">
    <property type="entry name" value="Xylose isomerase-like"/>
    <property type="match status" value="1"/>
</dbReference>
<feature type="domain" description="Xylose isomerase-like TIM barrel" evidence="4">
    <location>
        <begin position="57"/>
        <end position="249"/>
    </location>
</feature>